<keyword evidence="2" id="KW-1185">Reference proteome</keyword>
<dbReference type="Proteomes" id="UP000186922">
    <property type="component" value="Unassembled WGS sequence"/>
</dbReference>
<dbReference type="InterPro" id="IPR001372">
    <property type="entry name" value="Dynein_light_chain_typ-1/2"/>
</dbReference>
<evidence type="ECO:0000313" key="2">
    <source>
        <dbReference type="Proteomes" id="UP000186922"/>
    </source>
</evidence>
<dbReference type="InterPro" id="IPR037177">
    <property type="entry name" value="DLC_sf"/>
</dbReference>
<protein>
    <recommendedName>
        <fullName evidence="3">Dynein light chain</fullName>
    </recommendedName>
</protein>
<dbReference type="Gene3D" id="3.30.740.10">
    <property type="entry name" value="Protein Inhibitor Of Neuronal Nitric Oxide Synthase"/>
    <property type="match status" value="2"/>
</dbReference>
<dbReference type="GO" id="GO:0030286">
    <property type="term" value="C:dynein complex"/>
    <property type="evidence" value="ECO:0007669"/>
    <property type="project" value="InterPro"/>
</dbReference>
<sequence length="235" mass="26300">MSKYPPAYPSANPPAYGVVAGSGNSTPGRPYLKNSLEILSSEMPADLENLAVQVADKAIESIRSRHNDLSNTDLAKKISEDFAEAVGYGEWNCMIWSSKIEGSQLNYWFRFGDNSSVVFELGAFVVALYSQFHTTVAPPDNVQVVKTFMNNQRQLETIAVVKEALQQSKGDADFRPVAHIKDRMGELFGDTNRWQCVRGPAHPAFDFELDTDGDDFIELRIEDMTYLIFKSERSD</sequence>
<gene>
    <name evidence="1" type="primary">RvY_18167-1</name>
    <name evidence="1" type="synonym">RvY_18167.1</name>
    <name evidence="1" type="ORF">RvY_18167</name>
</gene>
<organism evidence="1 2">
    <name type="scientific">Ramazzottius varieornatus</name>
    <name type="common">Water bear</name>
    <name type="synonym">Tardigrade</name>
    <dbReference type="NCBI Taxonomy" id="947166"/>
    <lineage>
        <taxon>Eukaryota</taxon>
        <taxon>Metazoa</taxon>
        <taxon>Ecdysozoa</taxon>
        <taxon>Tardigrada</taxon>
        <taxon>Eutardigrada</taxon>
        <taxon>Parachela</taxon>
        <taxon>Hypsibioidea</taxon>
        <taxon>Ramazzottiidae</taxon>
        <taxon>Ramazzottius</taxon>
    </lineage>
</organism>
<dbReference type="SUPFAM" id="SSF54648">
    <property type="entry name" value="DLC"/>
    <property type="match status" value="1"/>
</dbReference>
<accession>A0A1D1WA01</accession>
<evidence type="ECO:0008006" key="3">
    <source>
        <dbReference type="Google" id="ProtNLM"/>
    </source>
</evidence>
<dbReference type="Pfam" id="PF01221">
    <property type="entry name" value="Dynein_light"/>
    <property type="match status" value="1"/>
</dbReference>
<name>A0A1D1WA01_RAMVA</name>
<dbReference type="OrthoDB" id="10033309at2759"/>
<proteinExistence type="predicted"/>
<reference evidence="1 2" key="1">
    <citation type="journal article" date="2016" name="Nat. Commun.">
        <title>Extremotolerant tardigrade genome and improved radiotolerance of human cultured cells by tardigrade-unique protein.</title>
        <authorList>
            <person name="Hashimoto T."/>
            <person name="Horikawa D.D."/>
            <person name="Saito Y."/>
            <person name="Kuwahara H."/>
            <person name="Kozuka-Hata H."/>
            <person name="Shin-I T."/>
            <person name="Minakuchi Y."/>
            <person name="Ohishi K."/>
            <person name="Motoyama A."/>
            <person name="Aizu T."/>
            <person name="Enomoto A."/>
            <person name="Kondo K."/>
            <person name="Tanaka S."/>
            <person name="Hara Y."/>
            <person name="Koshikawa S."/>
            <person name="Sagara H."/>
            <person name="Miura T."/>
            <person name="Yokobori S."/>
            <person name="Miyagawa K."/>
            <person name="Suzuki Y."/>
            <person name="Kubo T."/>
            <person name="Oyama M."/>
            <person name="Kohara Y."/>
            <person name="Fujiyama A."/>
            <person name="Arakawa K."/>
            <person name="Katayama T."/>
            <person name="Toyoda A."/>
            <person name="Kunieda T."/>
        </authorList>
    </citation>
    <scope>NUCLEOTIDE SEQUENCE [LARGE SCALE GENOMIC DNA]</scope>
    <source>
        <strain evidence="1 2">YOKOZUNA-1</strain>
    </source>
</reference>
<evidence type="ECO:0000313" key="1">
    <source>
        <dbReference type="EMBL" id="GAV08484.1"/>
    </source>
</evidence>
<dbReference type="EMBL" id="BDGG01000018">
    <property type="protein sequence ID" value="GAV08484.1"/>
    <property type="molecule type" value="Genomic_DNA"/>
</dbReference>
<dbReference type="AlphaFoldDB" id="A0A1D1WA01"/>
<dbReference type="GO" id="GO:0007017">
    <property type="term" value="P:microtubule-based process"/>
    <property type="evidence" value="ECO:0007669"/>
    <property type="project" value="InterPro"/>
</dbReference>
<comment type="caution">
    <text evidence="1">The sequence shown here is derived from an EMBL/GenBank/DDBJ whole genome shotgun (WGS) entry which is preliminary data.</text>
</comment>